<feature type="region of interest" description="Disordered" evidence="1">
    <location>
        <begin position="223"/>
        <end position="254"/>
    </location>
</feature>
<dbReference type="Gene3D" id="3.40.50.150">
    <property type="entry name" value="Vaccinia Virus protein VP39"/>
    <property type="match status" value="1"/>
</dbReference>
<reference evidence="3 4" key="1">
    <citation type="submission" date="2018-12" db="EMBL/GenBank/DDBJ databases">
        <title>First genome draft of Desulfovibrio legallis sp. nov.</title>
        <authorList>
            <person name="Ben Dhia O."/>
            <person name="Najjari A."/>
            <person name="Ferjani R."/>
            <person name="Fhoula I."/>
            <person name="Fardeau M.-L."/>
            <person name="Boudabbous A."/>
            <person name="Ouzari H.I."/>
        </authorList>
    </citation>
    <scope>NUCLEOTIDE SEQUENCE [LARGE SCALE GENOMIC DNA]</scope>
    <source>
        <strain evidence="3 4">H1T</strain>
    </source>
</reference>
<feature type="compositionally biased region" description="Polar residues" evidence="1">
    <location>
        <begin position="244"/>
        <end position="254"/>
    </location>
</feature>
<dbReference type="SUPFAM" id="SSF53335">
    <property type="entry name" value="S-adenosyl-L-methionine-dependent methyltransferases"/>
    <property type="match status" value="1"/>
</dbReference>
<dbReference type="EMBL" id="SIXC01000009">
    <property type="protein sequence ID" value="TBH79361.1"/>
    <property type="molecule type" value="Genomic_DNA"/>
</dbReference>
<evidence type="ECO:0000256" key="1">
    <source>
        <dbReference type="SAM" id="MobiDB-lite"/>
    </source>
</evidence>
<dbReference type="InterPro" id="IPR029063">
    <property type="entry name" value="SAM-dependent_MTases_sf"/>
</dbReference>
<name>A0A6H3F8D0_9BACT</name>
<evidence type="ECO:0000313" key="3">
    <source>
        <dbReference type="EMBL" id="TBH79361.1"/>
    </source>
</evidence>
<proteinExistence type="predicted"/>
<organism evidence="3 4">
    <name type="scientific">Desulfovibrio legallii</name>
    <dbReference type="NCBI Taxonomy" id="571438"/>
    <lineage>
        <taxon>Bacteria</taxon>
        <taxon>Pseudomonadati</taxon>
        <taxon>Thermodesulfobacteriota</taxon>
        <taxon>Desulfovibrionia</taxon>
        <taxon>Desulfovibrionales</taxon>
        <taxon>Desulfovibrionaceae</taxon>
        <taxon>Desulfovibrio</taxon>
    </lineage>
</organism>
<dbReference type="Proteomes" id="UP000292919">
    <property type="component" value="Unassembled WGS sequence"/>
</dbReference>
<evidence type="ECO:0000313" key="4">
    <source>
        <dbReference type="Proteomes" id="UP000292919"/>
    </source>
</evidence>
<keyword evidence="3" id="KW-0489">Methyltransferase</keyword>
<dbReference type="RefSeq" id="WP_118230052.1">
    <property type="nucleotide sequence ID" value="NZ_DBFBQU010000077.1"/>
</dbReference>
<comment type="caution">
    <text evidence="3">The sequence shown here is derived from an EMBL/GenBank/DDBJ whole genome shotgun (WGS) entry which is preliminary data.</text>
</comment>
<evidence type="ECO:0000259" key="2">
    <source>
        <dbReference type="Pfam" id="PF13649"/>
    </source>
</evidence>
<sequence>MKSLDAAPARGFVRNAQKDLLQHSLAVWPRREHQLLEVNCGDGVFLPLLWNCGFDVTATERAPELRAAACARLGPRVEVLAAAADHLPFENDAFHWCVLHLDAAALADTAPMLAEALRVTARGLAVTFWNAASPAYAVHRLTGRKQPWPGTARCWWSLWRQMRRLAAGRLHGGSALVLPRGFWRGGCCEAVQRGSGPRWLPLGAWGVIRLDLAPPGRVTPLPLRLKPGRLPRPEPVMEYGPRTSLPSNPRTRTP</sequence>
<gene>
    <name evidence="3" type="ORF">EB812_08465</name>
</gene>
<dbReference type="GO" id="GO:0032259">
    <property type="term" value="P:methylation"/>
    <property type="evidence" value="ECO:0007669"/>
    <property type="project" value="UniProtKB-KW"/>
</dbReference>
<protein>
    <submittedName>
        <fullName evidence="3">Class I SAM-dependent methyltransferase</fullName>
    </submittedName>
</protein>
<feature type="domain" description="Methyltransferase" evidence="2">
    <location>
        <begin position="36"/>
        <end position="123"/>
    </location>
</feature>
<keyword evidence="4" id="KW-1185">Reference proteome</keyword>
<dbReference type="AlphaFoldDB" id="A0A6H3F8D0"/>
<keyword evidence="3" id="KW-0808">Transferase</keyword>
<accession>A0A6H3F8D0</accession>
<dbReference type="Pfam" id="PF13649">
    <property type="entry name" value="Methyltransf_25"/>
    <property type="match status" value="1"/>
</dbReference>
<dbReference type="GO" id="GO:0008168">
    <property type="term" value="F:methyltransferase activity"/>
    <property type="evidence" value="ECO:0007669"/>
    <property type="project" value="UniProtKB-KW"/>
</dbReference>
<dbReference type="InterPro" id="IPR041698">
    <property type="entry name" value="Methyltransf_25"/>
</dbReference>